<dbReference type="SUPFAM" id="SSF51182">
    <property type="entry name" value="RmlC-like cupins"/>
    <property type="match status" value="1"/>
</dbReference>
<feature type="domain" description="PseI/NeuA/B-like" evidence="1">
    <location>
        <begin position="45"/>
        <end position="235"/>
    </location>
</feature>
<dbReference type="Proteomes" id="UP000297065">
    <property type="component" value="Chromosome"/>
</dbReference>
<sequence>MESSSLPLFVFEMANNHQGSLEHGRRIVEGMARSAAPYAGRFRFAVKFQYRDLDTFIHPRMRGRTDVKNIKRFEDTRLSRDEFSSLFDCVRQHGMLTMCTPFDEASAVRIGEEGFDIIKIASCSFADWPLMEAVAQTRLPVIASAAGCGLEVIRNVLSFFQHRRIPISLMHCVGEYPTPNEHLQMNQIDVFRREFPEAPIGFSTHEAPDNLEPVKIAVAKGARIFEKHVGVPTESITLNGYSANPDQVAAWLAAAAEAYDICGQEQGRSAPQPKELADLAALRRGVFARVDLPAGSVLDGSNIYYAFPCQPGQVIAQDMSKYTRFVLKEPLAADAAVMQPQVDIDRSLQRLVAGYVERIAALLKSSNAVVPFDSECELSHHYGIERFTEVGLVLINCVNREYCKKLLVLLPGQTHPLHYHVKKEETFIILHGDLTVICSDNERTLTRGDTMTVERGTPHSFSSKHGCVFEEISSTHCSDDSFYEDKGGFTFPRKTKVYLTKDVLC</sequence>
<dbReference type="InterPro" id="IPR013096">
    <property type="entry name" value="Cupin_2"/>
</dbReference>
<dbReference type="GO" id="GO:0016051">
    <property type="term" value="P:carbohydrate biosynthetic process"/>
    <property type="evidence" value="ECO:0007669"/>
    <property type="project" value="InterPro"/>
</dbReference>
<protein>
    <submittedName>
        <fullName evidence="3">Cupin domain-containing protein</fullName>
    </submittedName>
</protein>
<dbReference type="Gene3D" id="3.20.20.70">
    <property type="entry name" value="Aldolase class I"/>
    <property type="match status" value="1"/>
</dbReference>
<dbReference type="InterPro" id="IPR013132">
    <property type="entry name" value="PseI/NeuA/B-like_N"/>
</dbReference>
<accession>A0A4P7UII6</accession>
<proteinExistence type="predicted"/>
<dbReference type="InterPro" id="IPR014710">
    <property type="entry name" value="RmlC-like_jellyroll"/>
</dbReference>
<dbReference type="Gene3D" id="2.60.120.10">
    <property type="entry name" value="Jelly Rolls"/>
    <property type="match status" value="1"/>
</dbReference>
<dbReference type="EMBL" id="CP036295">
    <property type="protein sequence ID" value="QCC85397.1"/>
    <property type="molecule type" value="Genomic_DNA"/>
</dbReference>
<gene>
    <name evidence="3" type="ORF">DDIC_05810</name>
</gene>
<dbReference type="OrthoDB" id="9781701at2"/>
<dbReference type="GO" id="GO:0047444">
    <property type="term" value="F:N-acylneuraminate-9-phosphate synthase activity"/>
    <property type="evidence" value="ECO:0007669"/>
    <property type="project" value="TreeGrafter"/>
</dbReference>
<dbReference type="InterPro" id="IPR013785">
    <property type="entry name" value="Aldolase_TIM"/>
</dbReference>
<feature type="domain" description="Cupin type-2" evidence="2">
    <location>
        <begin position="407"/>
        <end position="463"/>
    </location>
</feature>
<dbReference type="InterPro" id="IPR011051">
    <property type="entry name" value="RmlC_Cupin_sf"/>
</dbReference>
<dbReference type="PANTHER" id="PTHR42966">
    <property type="entry name" value="N-ACETYLNEURAMINATE SYNTHASE"/>
    <property type="match status" value="1"/>
</dbReference>
<dbReference type="CDD" id="cd11611">
    <property type="entry name" value="SAF"/>
    <property type="match status" value="1"/>
</dbReference>
<name>A0A4P7UII6_DESDE</name>
<organism evidence="3 4">
    <name type="scientific">Desulfovibrio desulfuricans</name>
    <dbReference type="NCBI Taxonomy" id="876"/>
    <lineage>
        <taxon>Bacteria</taxon>
        <taxon>Pseudomonadati</taxon>
        <taxon>Thermodesulfobacteriota</taxon>
        <taxon>Desulfovibrionia</taxon>
        <taxon>Desulfovibrionales</taxon>
        <taxon>Desulfovibrionaceae</taxon>
        <taxon>Desulfovibrio</taxon>
    </lineage>
</organism>
<dbReference type="InterPro" id="IPR051690">
    <property type="entry name" value="PseI-like"/>
</dbReference>
<dbReference type="SUPFAM" id="SSF51569">
    <property type="entry name" value="Aldolase"/>
    <property type="match status" value="1"/>
</dbReference>
<evidence type="ECO:0000259" key="2">
    <source>
        <dbReference type="Pfam" id="PF07883"/>
    </source>
</evidence>
<reference evidence="3 4" key="1">
    <citation type="submission" date="2019-02" db="EMBL/GenBank/DDBJ databases">
        <title>Complete Genome Sequence of Desulfovibrio desulfuricans IC1, a Sulfonate Utilizing Anaerobe.</title>
        <authorList>
            <person name="Day L.A."/>
            <person name="De Leon K.B."/>
            <person name="Wall J.D."/>
        </authorList>
    </citation>
    <scope>NUCLEOTIDE SEQUENCE [LARGE SCALE GENOMIC DNA]</scope>
    <source>
        <strain evidence="3 4">IC1</strain>
    </source>
</reference>
<evidence type="ECO:0000313" key="4">
    <source>
        <dbReference type="Proteomes" id="UP000297065"/>
    </source>
</evidence>
<dbReference type="RefSeq" id="WP_136399565.1">
    <property type="nucleotide sequence ID" value="NZ_CP036295.1"/>
</dbReference>
<dbReference type="Pfam" id="PF07883">
    <property type="entry name" value="Cupin_2"/>
    <property type="match status" value="1"/>
</dbReference>
<dbReference type="PANTHER" id="PTHR42966:SF1">
    <property type="entry name" value="SIALIC ACID SYNTHASE"/>
    <property type="match status" value="1"/>
</dbReference>
<evidence type="ECO:0000313" key="3">
    <source>
        <dbReference type="EMBL" id="QCC85397.1"/>
    </source>
</evidence>
<dbReference type="Gene3D" id="3.90.1210.10">
    <property type="entry name" value="Antifreeze-like/N-acetylneuraminic acid synthase C-terminal domain"/>
    <property type="match status" value="1"/>
</dbReference>
<dbReference type="Pfam" id="PF03102">
    <property type="entry name" value="NeuB"/>
    <property type="match status" value="1"/>
</dbReference>
<dbReference type="AlphaFoldDB" id="A0A4P7UII6"/>
<evidence type="ECO:0000259" key="1">
    <source>
        <dbReference type="Pfam" id="PF03102"/>
    </source>
</evidence>